<comment type="caution">
    <text evidence="3">Lacks conserved residue(s) required for the propagation of feature annotation.</text>
</comment>
<accession>A0ABU0CZE6</accession>
<evidence type="ECO:0000256" key="2">
    <source>
        <dbReference type="ARBA" id="ARBA00022694"/>
    </source>
</evidence>
<keyword evidence="5" id="KW-1185">Reference proteome</keyword>
<dbReference type="InterPro" id="IPR008513">
    <property type="entry name" value="tRNA(Met)_cyd_acetate_ligase"/>
</dbReference>
<evidence type="ECO:0000256" key="1">
    <source>
        <dbReference type="ARBA" id="ARBA00022598"/>
    </source>
</evidence>
<sequence length="405" mass="46498">MNSVGIVAEYNPFHNGHEFQFQSAKKLAQSDIAIAVMSGNFLQRGEPALVNKWTRTKMALQAGVDIVIELPYAYAVQNAEIFAYGAVLLLDAVGCKNICFGSESGNIDQFYETVHFINHNRDEYNHYIRKFVKQGISYPSALSAAFKELKPYGNLVDLTKPNNILGFHYMSAGTKINSSISFHTVRRKNAEHHDKSLSSTSIASATSIRKSIHLHHDLREIRKYLPISTYNELLNYHARFGQFHSWEQYWTFLQYKIFSMTKEDLEEIYDVNEGLENRLIKASRSSNSFEEFMKSIKTKRYTWTRLQRTCVHILTNTKKQTILSLDNNPQYIRLLGMSEKGRKYLNSIKKELQVPLISKISGFQNDMLLLDLKASDIYALALPEPERSALLKLEFAQPPILYEQG</sequence>
<comment type="subcellular location">
    <subcellularLocation>
        <location evidence="3">Cytoplasm</location>
    </subcellularLocation>
</comment>
<keyword evidence="3" id="KW-0963">Cytoplasm</keyword>
<organism evidence="4 5">
    <name type="scientific">Lederbergia wuyishanensis</name>
    <dbReference type="NCBI Taxonomy" id="1347903"/>
    <lineage>
        <taxon>Bacteria</taxon>
        <taxon>Bacillati</taxon>
        <taxon>Bacillota</taxon>
        <taxon>Bacilli</taxon>
        <taxon>Bacillales</taxon>
        <taxon>Bacillaceae</taxon>
        <taxon>Lederbergia</taxon>
    </lineage>
</organism>
<proteinExistence type="inferred from homology"/>
<dbReference type="EMBL" id="JAUSUO010000001">
    <property type="protein sequence ID" value="MDQ0341528.1"/>
    <property type="molecule type" value="Genomic_DNA"/>
</dbReference>
<feature type="binding site" evidence="3">
    <location>
        <begin position="7"/>
        <end position="20"/>
    </location>
    <ligand>
        <name>ATP</name>
        <dbReference type="ChEBI" id="CHEBI:30616"/>
    </ligand>
</feature>
<dbReference type="PANTHER" id="PTHR37825:SF1">
    <property type="entry name" value="TRNA(MET) CYTIDINE ACETATE LIGASE"/>
    <property type="match status" value="1"/>
</dbReference>
<gene>
    <name evidence="3" type="primary">tmcAL</name>
    <name evidence="4" type="ORF">J2S14_000321</name>
</gene>
<keyword evidence="3" id="KW-0820">tRNA-binding</keyword>
<evidence type="ECO:0000313" key="4">
    <source>
        <dbReference type="EMBL" id="MDQ0341528.1"/>
    </source>
</evidence>
<keyword evidence="3" id="KW-0547">Nucleotide-binding</keyword>
<keyword evidence="3" id="KW-0067">ATP-binding</keyword>
<dbReference type="EC" id="6.3.4.-" evidence="3"/>
<comment type="similarity">
    <text evidence="3">Belongs to the TmcAL family.</text>
</comment>
<dbReference type="Gene3D" id="3.40.50.620">
    <property type="entry name" value="HUPs"/>
    <property type="match status" value="1"/>
</dbReference>
<name>A0ABU0CZE6_9BACI</name>
<dbReference type="SUPFAM" id="SSF52374">
    <property type="entry name" value="Nucleotidylyl transferase"/>
    <property type="match status" value="1"/>
</dbReference>
<comment type="catalytic activity">
    <reaction evidence="3">
        <text>cytidine(34) in elongator tRNA(Met) + acetate + ATP = N(4)-acetylcytidine(34) in elongator tRNA(Met) + AMP + diphosphate</text>
        <dbReference type="Rhea" id="RHEA:58144"/>
        <dbReference type="Rhea" id="RHEA-COMP:10693"/>
        <dbReference type="Rhea" id="RHEA-COMP:10694"/>
        <dbReference type="ChEBI" id="CHEBI:30089"/>
        <dbReference type="ChEBI" id="CHEBI:30616"/>
        <dbReference type="ChEBI" id="CHEBI:33019"/>
        <dbReference type="ChEBI" id="CHEBI:74900"/>
        <dbReference type="ChEBI" id="CHEBI:82748"/>
        <dbReference type="ChEBI" id="CHEBI:456215"/>
    </reaction>
</comment>
<dbReference type="InterPro" id="IPR014729">
    <property type="entry name" value="Rossmann-like_a/b/a_fold"/>
</dbReference>
<dbReference type="RefSeq" id="WP_244679773.1">
    <property type="nucleotide sequence ID" value="NZ_JALIRM010000001.1"/>
</dbReference>
<evidence type="ECO:0000256" key="3">
    <source>
        <dbReference type="HAMAP-Rule" id="MF_01539"/>
    </source>
</evidence>
<keyword evidence="1 3" id="KW-0436">Ligase</keyword>
<feature type="binding site" evidence="3">
    <location>
        <position position="187"/>
    </location>
    <ligand>
        <name>ATP</name>
        <dbReference type="ChEBI" id="CHEBI:30616"/>
    </ligand>
</feature>
<reference evidence="4 5" key="1">
    <citation type="submission" date="2023-07" db="EMBL/GenBank/DDBJ databases">
        <title>Genomic Encyclopedia of Type Strains, Phase IV (KMG-IV): sequencing the most valuable type-strain genomes for metagenomic binning, comparative biology and taxonomic classification.</title>
        <authorList>
            <person name="Goeker M."/>
        </authorList>
    </citation>
    <scope>NUCLEOTIDE SEQUENCE [LARGE SCALE GENOMIC DNA]</scope>
    <source>
        <strain evidence="4 5">DSM 27848</strain>
    </source>
</reference>
<protein>
    <recommendedName>
        <fullName evidence="3">tRNA(Met) cytidine acetate ligase</fullName>
        <ecNumber evidence="3">6.3.4.-</ecNumber>
    </recommendedName>
</protein>
<feature type="binding site" evidence="3">
    <location>
        <position position="101"/>
    </location>
    <ligand>
        <name>ATP</name>
        <dbReference type="ChEBI" id="CHEBI:30616"/>
    </ligand>
</feature>
<keyword evidence="3" id="KW-0694">RNA-binding</keyword>
<comment type="function">
    <text evidence="3">Catalyzes the formation of N(4)-acetylcytidine (ac(4)C) at the wobble position of elongator tRNA(Met), using acetate and ATP as substrates. First activates an acetate ion to form acetyladenylate (Ac-AMP) and then transfers the acetyl group to tRNA to form ac(4)C34.</text>
</comment>
<dbReference type="Pfam" id="PF05636">
    <property type="entry name" value="HIGH_NTase1"/>
    <property type="match status" value="1"/>
</dbReference>
<comment type="caution">
    <text evidence="4">The sequence shown here is derived from an EMBL/GenBank/DDBJ whole genome shotgun (WGS) entry which is preliminary data.</text>
</comment>
<dbReference type="HAMAP" id="MF_01539">
    <property type="entry name" value="TmcAL"/>
    <property type="match status" value="1"/>
</dbReference>
<keyword evidence="2 3" id="KW-0819">tRNA processing</keyword>
<dbReference type="NCBIfam" id="NF010191">
    <property type="entry name" value="PRK13670.1"/>
    <property type="match status" value="1"/>
</dbReference>
<dbReference type="PANTHER" id="PTHR37825">
    <property type="entry name" value="TRNA(MET) CYTIDINE ACETATE LIGASE"/>
    <property type="match status" value="1"/>
</dbReference>
<feature type="binding site" evidence="3">
    <location>
        <position position="162"/>
    </location>
    <ligand>
        <name>ATP</name>
        <dbReference type="ChEBI" id="CHEBI:30616"/>
    </ligand>
</feature>
<dbReference type="Proteomes" id="UP001232343">
    <property type="component" value="Unassembled WGS sequence"/>
</dbReference>
<evidence type="ECO:0000313" key="5">
    <source>
        <dbReference type="Proteomes" id="UP001232343"/>
    </source>
</evidence>